<feature type="compositionally biased region" description="Basic and acidic residues" evidence="1">
    <location>
        <begin position="41"/>
        <end position="74"/>
    </location>
</feature>
<evidence type="ECO:0000256" key="1">
    <source>
        <dbReference type="SAM" id="MobiDB-lite"/>
    </source>
</evidence>
<reference evidence="3" key="2">
    <citation type="submission" date="2023-01" db="EMBL/GenBank/DDBJ databases">
        <authorList>
            <person name="Sun Q."/>
            <person name="Evtushenko L."/>
        </authorList>
    </citation>
    <scope>NUCLEOTIDE SEQUENCE</scope>
    <source>
        <strain evidence="3">VKM B-1606</strain>
    </source>
</reference>
<organism evidence="3 4">
    <name type="scientific">Methylopila capsulata</name>
    <dbReference type="NCBI Taxonomy" id="61654"/>
    <lineage>
        <taxon>Bacteria</taxon>
        <taxon>Pseudomonadati</taxon>
        <taxon>Pseudomonadota</taxon>
        <taxon>Alphaproteobacteria</taxon>
        <taxon>Hyphomicrobiales</taxon>
        <taxon>Methylopilaceae</taxon>
        <taxon>Methylopila</taxon>
    </lineage>
</organism>
<feature type="signal peptide" evidence="2">
    <location>
        <begin position="1"/>
        <end position="27"/>
    </location>
</feature>
<feature type="region of interest" description="Disordered" evidence="1">
    <location>
        <begin position="35"/>
        <end position="110"/>
    </location>
</feature>
<reference evidence="3" key="1">
    <citation type="journal article" date="2014" name="Int. J. Syst. Evol. Microbiol.">
        <title>Complete genome sequence of Corynebacterium casei LMG S-19264T (=DSM 44701T), isolated from a smear-ripened cheese.</title>
        <authorList>
            <consortium name="US DOE Joint Genome Institute (JGI-PGF)"/>
            <person name="Walter F."/>
            <person name="Albersmeier A."/>
            <person name="Kalinowski J."/>
            <person name="Ruckert C."/>
        </authorList>
    </citation>
    <scope>NUCLEOTIDE SEQUENCE</scope>
    <source>
        <strain evidence="3">VKM B-1606</strain>
    </source>
</reference>
<evidence type="ECO:0000313" key="3">
    <source>
        <dbReference type="EMBL" id="GLK54094.1"/>
    </source>
</evidence>
<proteinExistence type="predicted"/>
<gene>
    <name evidence="3" type="ORF">GCM10008170_01130</name>
</gene>
<evidence type="ECO:0000313" key="4">
    <source>
        <dbReference type="Proteomes" id="UP001143400"/>
    </source>
</evidence>
<dbReference type="EMBL" id="BSFF01000001">
    <property type="protein sequence ID" value="GLK54094.1"/>
    <property type="molecule type" value="Genomic_DNA"/>
</dbReference>
<keyword evidence="2" id="KW-0732">Signal</keyword>
<protein>
    <submittedName>
        <fullName evidence="3">Uncharacterized protein</fullName>
    </submittedName>
</protein>
<comment type="caution">
    <text evidence="3">The sequence shown here is derived from an EMBL/GenBank/DDBJ whole genome shotgun (WGS) entry which is preliminary data.</text>
</comment>
<name>A0A9W6IR85_9HYPH</name>
<dbReference type="Proteomes" id="UP001143400">
    <property type="component" value="Unassembled WGS sequence"/>
</dbReference>
<dbReference type="AlphaFoldDB" id="A0A9W6IR85"/>
<feature type="chain" id="PRO_5040956787" evidence="2">
    <location>
        <begin position="28"/>
        <end position="110"/>
    </location>
</feature>
<sequence length="110" mass="11255">MTRSASCMAVALMLGGLGAAPGGGALAAETAVAAGPGGADCEARDRAFRHTDGDGHDHTMGPEHRGHGHGEKTHNYKGYALKPRCPDARRDAASAPLADRSNVQGRGDRP</sequence>
<evidence type="ECO:0000256" key="2">
    <source>
        <dbReference type="SAM" id="SignalP"/>
    </source>
</evidence>
<accession>A0A9W6IR85</accession>